<evidence type="ECO:0000256" key="5">
    <source>
        <dbReference type="ARBA" id="ARBA00023157"/>
    </source>
</evidence>
<evidence type="ECO:0000256" key="4">
    <source>
        <dbReference type="ARBA" id="ARBA00023136"/>
    </source>
</evidence>
<dbReference type="GO" id="GO:0005886">
    <property type="term" value="C:plasma membrane"/>
    <property type="evidence" value="ECO:0007669"/>
    <property type="project" value="TreeGrafter"/>
</dbReference>
<accession>A0A8C3SRL2</accession>
<evidence type="ECO:0000256" key="1">
    <source>
        <dbReference type="ARBA" id="ARBA00004167"/>
    </source>
</evidence>
<evidence type="ECO:0000256" key="2">
    <source>
        <dbReference type="ARBA" id="ARBA00022692"/>
    </source>
</evidence>
<evidence type="ECO:0000313" key="8">
    <source>
        <dbReference type="Proteomes" id="UP000694403"/>
    </source>
</evidence>
<dbReference type="PROSITE" id="PS50835">
    <property type="entry name" value="IG_LIKE"/>
    <property type="match status" value="1"/>
</dbReference>
<dbReference type="GO" id="GO:0007155">
    <property type="term" value="P:cell adhesion"/>
    <property type="evidence" value="ECO:0007669"/>
    <property type="project" value="TreeGrafter"/>
</dbReference>
<dbReference type="Ensembl" id="ENSCSRT00000018525.1">
    <property type="protein sequence ID" value="ENSCSRP00000017707.1"/>
    <property type="gene ID" value="ENSCSRG00000013610.1"/>
</dbReference>
<sequence length="200" mass="20562">MAELVCFPCSWALPGEHLSDPGPVLLSGQLVNVTCQAPETCSGTPPQITWTGGFDYAARNVSVALANGSVSYSSVLSFTPAPGDEGKELVCTVTYPAVVGVCTRRGILPLRCTPQFITSPVGPIADLTADTSCWFAEGSSLTLIVALAVCGTLVATGGGSGGNCSLEGGNKWIPQDQLSLPGSVKFHLLPSILTHSPLPC</sequence>
<evidence type="ECO:0000259" key="6">
    <source>
        <dbReference type="PROSITE" id="PS50835"/>
    </source>
</evidence>
<keyword evidence="3" id="KW-1133">Transmembrane helix</keyword>
<dbReference type="GO" id="GO:0033691">
    <property type="term" value="F:sialic acid binding"/>
    <property type="evidence" value="ECO:0007669"/>
    <property type="project" value="TreeGrafter"/>
</dbReference>
<evidence type="ECO:0000256" key="3">
    <source>
        <dbReference type="ARBA" id="ARBA00022989"/>
    </source>
</evidence>
<feature type="domain" description="Ig-like" evidence="6">
    <location>
        <begin position="14"/>
        <end position="94"/>
    </location>
</feature>
<dbReference type="Proteomes" id="UP000694403">
    <property type="component" value="Unplaced"/>
</dbReference>
<evidence type="ECO:0000313" key="7">
    <source>
        <dbReference type="Ensembl" id="ENSCSRP00000017707.1"/>
    </source>
</evidence>
<dbReference type="Gene3D" id="2.60.40.10">
    <property type="entry name" value="Immunoglobulins"/>
    <property type="match status" value="1"/>
</dbReference>
<organism evidence="7 8">
    <name type="scientific">Chelydra serpentina</name>
    <name type="common">Snapping turtle</name>
    <name type="synonym">Testudo serpentina</name>
    <dbReference type="NCBI Taxonomy" id="8475"/>
    <lineage>
        <taxon>Eukaryota</taxon>
        <taxon>Metazoa</taxon>
        <taxon>Chordata</taxon>
        <taxon>Craniata</taxon>
        <taxon>Vertebrata</taxon>
        <taxon>Euteleostomi</taxon>
        <taxon>Archelosauria</taxon>
        <taxon>Testudinata</taxon>
        <taxon>Testudines</taxon>
        <taxon>Cryptodira</taxon>
        <taxon>Durocryptodira</taxon>
        <taxon>Americhelydia</taxon>
        <taxon>Chelydroidea</taxon>
        <taxon>Chelydridae</taxon>
        <taxon>Chelydra</taxon>
    </lineage>
</organism>
<dbReference type="InterPro" id="IPR036179">
    <property type="entry name" value="Ig-like_dom_sf"/>
</dbReference>
<dbReference type="AlphaFoldDB" id="A0A8C3SRL2"/>
<proteinExistence type="predicted"/>
<reference evidence="7" key="1">
    <citation type="submission" date="2025-08" db="UniProtKB">
        <authorList>
            <consortium name="Ensembl"/>
        </authorList>
    </citation>
    <scope>IDENTIFICATION</scope>
</reference>
<keyword evidence="5" id="KW-1015">Disulfide bond</keyword>
<dbReference type="PANTHER" id="PTHR12035:SF125">
    <property type="entry name" value="SIALIC ACID-BINDING IG-LIKE LECTIN 5"/>
    <property type="match status" value="1"/>
</dbReference>
<name>A0A8C3SRL2_CHESE</name>
<reference evidence="7" key="2">
    <citation type="submission" date="2025-09" db="UniProtKB">
        <authorList>
            <consortium name="Ensembl"/>
        </authorList>
    </citation>
    <scope>IDENTIFICATION</scope>
</reference>
<dbReference type="InterPro" id="IPR007110">
    <property type="entry name" value="Ig-like_dom"/>
</dbReference>
<keyword evidence="8" id="KW-1185">Reference proteome</keyword>
<comment type="subcellular location">
    <subcellularLocation>
        <location evidence="1">Membrane</location>
        <topology evidence="1">Single-pass membrane protein</topology>
    </subcellularLocation>
</comment>
<keyword evidence="2" id="KW-0812">Transmembrane</keyword>
<dbReference type="Pfam" id="PF08205">
    <property type="entry name" value="C2-set_2"/>
    <property type="match status" value="1"/>
</dbReference>
<dbReference type="InterPro" id="IPR013162">
    <property type="entry name" value="CD80_C2-set"/>
</dbReference>
<dbReference type="InterPro" id="IPR051036">
    <property type="entry name" value="SIGLEC"/>
</dbReference>
<dbReference type="SUPFAM" id="SSF48726">
    <property type="entry name" value="Immunoglobulin"/>
    <property type="match status" value="1"/>
</dbReference>
<keyword evidence="4" id="KW-0472">Membrane</keyword>
<protein>
    <recommendedName>
        <fullName evidence="6">Ig-like domain-containing protein</fullName>
    </recommendedName>
</protein>
<dbReference type="PANTHER" id="PTHR12035">
    <property type="entry name" value="SIALIC ACID BINDING IMMUNOGLOBULIN-LIKE LECTIN"/>
    <property type="match status" value="1"/>
</dbReference>
<dbReference type="InterPro" id="IPR013783">
    <property type="entry name" value="Ig-like_fold"/>
</dbReference>